<organism evidence="1 2">
    <name type="scientific">Acidithiobacillus sulfurivorans</name>
    <dbReference type="NCBI Taxonomy" id="1958756"/>
    <lineage>
        <taxon>Bacteria</taxon>
        <taxon>Pseudomonadati</taxon>
        <taxon>Pseudomonadota</taxon>
        <taxon>Acidithiobacillia</taxon>
        <taxon>Acidithiobacillales</taxon>
        <taxon>Acidithiobacillaceae</taxon>
        <taxon>Acidithiobacillus</taxon>
    </lineage>
</organism>
<reference evidence="1 2" key="1">
    <citation type="journal article" date="2021" name="ISME J.">
        <title>Genomic evolution of the class Acidithiobacillia: deep-branching Proteobacteria living in extreme acidic conditions.</title>
        <authorList>
            <person name="Moya-Beltran A."/>
            <person name="Beard S."/>
            <person name="Rojas-Villalobos C."/>
            <person name="Issotta F."/>
            <person name="Gallardo Y."/>
            <person name="Ulloa R."/>
            <person name="Giaveno A."/>
            <person name="Degli Esposti M."/>
            <person name="Johnson D.B."/>
            <person name="Quatrini R."/>
        </authorList>
    </citation>
    <scope>NUCLEOTIDE SEQUENCE [LARGE SCALE GENOMIC DNA]</scope>
    <source>
        <strain evidence="1 2">RW2</strain>
    </source>
</reference>
<evidence type="ECO:0000313" key="2">
    <source>
        <dbReference type="Proteomes" id="UP000755654"/>
    </source>
</evidence>
<evidence type="ECO:0000313" key="1">
    <source>
        <dbReference type="EMBL" id="MBU2759052.1"/>
    </source>
</evidence>
<dbReference type="RefSeq" id="WP_215882806.1">
    <property type="nucleotide sequence ID" value="NZ_JAAOMP010000029.1"/>
</dbReference>
<gene>
    <name evidence="1" type="ORF">HAP95_02460</name>
</gene>
<protein>
    <submittedName>
        <fullName evidence="1">Uncharacterized protein</fullName>
    </submittedName>
</protein>
<name>A0ABS5ZV17_9PROT</name>
<proteinExistence type="predicted"/>
<sequence length="170" mass="20270">MKQKSIPVPAPVKGWWFRDRNGNLFGPYTDSIEIHDILRANRVGLKFETDDNGLPCFDYVLEDWDGLRVDPNELASQQIKVRRNRFKTYHRHEYRNGPVEGIGHGYGYSRYRNAHFGRMIRDTGHGCMEDGEPPIRVKLRYTIKISIWGDYPLRYYQKNWKAYRKHQWHG</sequence>
<dbReference type="EMBL" id="JAAOMP010000029">
    <property type="protein sequence ID" value="MBU2759052.1"/>
    <property type="molecule type" value="Genomic_DNA"/>
</dbReference>
<comment type="caution">
    <text evidence="1">The sequence shown here is derived from an EMBL/GenBank/DDBJ whole genome shotgun (WGS) entry which is preliminary data.</text>
</comment>
<accession>A0ABS5ZV17</accession>
<dbReference type="Proteomes" id="UP000755654">
    <property type="component" value="Unassembled WGS sequence"/>
</dbReference>
<keyword evidence="2" id="KW-1185">Reference proteome</keyword>